<evidence type="ECO:0000256" key="6">
    <source>
        <dbReference type="ARBA" id="ARBA00023136"/>
    </source>
</evidence>
<dbReference type="InterPro" id="IPR000160">
    <property type="entry name" value="GGDEF_dom"/>
</dbReference>
<comment type="subcellular location">
    <subcellularLocation>
        <location evidence="1">Cell membrane</location>
        <topology evidence="1">Multi-pass membrane protein</topology>
    </subcellularLocation>
</comment>
<dbReference type="Gene3D" id="6.10.340.10">
    <property type="match status" value="1"/>
</dbReference>
<keyword evidence="3" id="KW-1003">Cell membrane</keyword>
<gene>
    <name evidence="10" type="ORF">JYB87_06910</name>
</gene>
<dbReference type="RefSeq" id="WP_207356140.1">
    <property type="nucleotide sequence ID" value="NZ_CP071503.1"/>
</dbReference>
<evidence type="ECO:0000256" key="5">
    <source>
        <dbReference type="ARBA" id="ARBA00022989"/>
    </source>
</evidence>
<evidence type="ECO:0000256" key="7">
    <source>
        <dbReference type="ARBA" id="ARBA00034247"/>
    </source>
</evidence>
<evidence type="ECO:0000256" key="4">
    <source>
        <dbReference type="ARBA" id="ARBA00022692"/>
    </source>
</evidence>
<dbReference type="PANTHER" id="PTHR45138:SF9">
    <property type="entry name" value="DIGUANYLATE CYCLASE DGCM-RELATED"/>
    <property type="match status" value="1"/>
</dbReference>
<evidence type="ECO:0000313" key="10">
    <source>
        <dbReference type="EMBL" id="QSX34943.1"/>
    </source>
</evidence>
<evidence type="ECO:0000256" key="1">
    <source>
        <dbReference type="ARBA" id="ARBA00004651"/>
    </source>
</evidence>
<organism evidence="10 11">
    <name type="scientific">Shewanella avicenniae</name>
    <dbReference type="NCBI Taxonomy" id="2814294"/>
    <lineage>
        <taxon>Bacteria</taxon>
        <taxon>Pseudomonadati</taxon>
        <taxon>Pseudomonadota</taxon>
        <taxon>Gammaproteobacteria</taxon>
        <taxon>Alteromonadales</taxon>
        <taxon>Shewanellaceae</taxon>
        <taxon>Shewanella</taxon>
    </lineage>
</organism>
<keyword evidence="6 8" id="KW-0472">Membrane</keyword>
<name>A0ABX7QWD2_9GAMM</name>
<keyword evidence="4 8" id="KW-0812">Transmembrane</keyword>
<evidence type="ECO:0000259" key="9">
    <source>
        <dbReference type="PROSITE" id="PS50887"/>
    </source>
</evidence>
<dbReference type="EMBL" id="CP071503">
    <property type="protein sequence ID" value="QSX34943.1"/>
    <property type="molecule type" value="Genomic_DNA"/>
</dbReference>
<dbReference type="NCBIfam" id="TIGR00254">
    <property type="entry name" value="GGDEF"/>
    <property type="match status" value="1"/>
</dbReference>
<dbReference type="Gene3D" id="3.30.450.20">
    <property type="entry name" value="PAS domain"/>
    <property type="match status" value="2"/>
</dbReference>
<dbReference type="InterPro" id="IPR043128">
    <property type="entry name" value="Rev_trsase/Diguanyl_cyclase"/>
</dbReference>
<dbReference type="InterPro" id="IPR029787">
    <property type="entry name" value="Nucleotide_cyclase"/>
</dbReference>
<evidence type="ECO:0000256" key="3">
    <source>
        <dbReference type="ARBA" id="ARBA00022475"/>
    </source>
</evidence>
<dbReference type="Pfam" id="PF00990">
    <property type="entry name" value="GGDEF"/>
    <property type="match status" value="1"/>
</dbReference>
<dbReference type="CDD" id="cd18773">
    <property type="entry name" value="PDC1_HK_sensor"/>
    <property type="match status" value="1"/>
</dbReference>
<proteinExistence type="predicted"/>
<feature type="domain" description="GGDEF" evidence="9">
    <location>
        <begin position="465"/>
        <end position="601"/>
    </location>
</feature>
<keyword evidence="11" id="KW-1185">Reference proteome</keyword>
<evidence type="ECO:0000313" key="11">
    <source>
        <dbReference type="Proteomes" id="UP000662770"/>
    </source>
</evidence>
<dbReference type="Pfam" id="PF02743">
    <property type="entry name" value="dCache_1"/>
    <property type="match status" value="1"/>
</dbReference>
<dbReference type="Proteomes" id="UP000662770">
    <property type="component" value="Chromosome"/>
</dbReference>
<dbReference type="PROSITE" id="PS50887">
    <property type="entry name" value="GGDEF"/>
    <property type="match status" value="1"/>
</dbReference>
<dbReference type="Gene3D" id="3.30.70.270">
    <property type="match status" value="1"/>
</dbReference>
<dbReference type="SUPFAM" id="SSF55073">
    <property type="entry name" value="Nucleotide cyclase"/>
    <property type="match status" value="1"/>
</dbReference>
<protein>
    <recommendedName>
        <fullName evidence="2">diguanylate cyclase</fullName>
        <ecNumber evidence="2">2.7.7.65</ecNumber>
    </recommendedName>
</protein>
<evidence type="ECO:0000256" key="8">
    <source>
        <dbReference type="SAM" id="Phobius"/>
    </source>
</evidence>
<dbReference type="EC" id="2.7.7.65" evidence="2"/>
<feature type="transmembrane region" description="Helical" evidence="8">
    <location>
        <begin position="339"/>
        <end position="357"/>
    </location>
</feature>
<dbReference type="PANTHER" id="PTHR45138">
    <property type="entry name" value="REGULATORY COMPONENTS OF SENSORY TRANSDUCTION SYSTEM"/>
    <property type="match status" value="1"/>
</dbReference>
<dbReference type="InterPro" id="IPR033479">
    <property type="entry name" value="dCache_1"/>
</dbReference>
<feature type="transmembrane region" description="Helical" evidence="8">
    <location>
        <begin position="12"/>
        <end position="33"/>
    </location>
</feature>
<dbReference type="CDD" id="cd01949">
    <property type="entry name" value="GGDEF"/>
    <property type="match status" value="1"/>
</dbReference>
<comment type="catalytic activity">
    <reaction evidence="7">
        <text>2 GTP = 3',3'-c-di-GMP + 2 diphosphate</text>
        <dbReference type="Rhea" id="RHEA:24898"/>
        <dbReference type="ChEBI" id="CHEBI:33019"/>
        <dbReference type="ChEBI" id="CHEBI:37565"/>
        <dbReference type="ChEBI" id="CHEBI:58805"/>
        <dbReference type="EC" id="2.7.7.65"/>
    </reaction>
</comment>
<evidence type="ECO:0000256" key="2">
    <source>
        <dbReference type="ARBA" id="ARBA00012528"/>
    </source>
</evidence>
<accession>A0ABX7QWD2</accession>
<keyword evidence="5 8" id="KW-1133">Transmembrane helix</keyword>
<reference evidence="10 11" key="1">
    <citation type="submission" date="2021-03" db="EMBL/GenBank/DDBJ databases">
        <title>Novel species identification of genus Shewanella.</title>
        <authorList>
            <person name="Liu G."/>
            <person name="Zhang Q."/>
        </authorList>
    </citation>
    <scope>NUCLEOTIDE SEQUENCE [LARGE SCALE GENOMIC DNA]</scope>
    <source>
        <strain evidence="10 11">FJAT-51800</strain>
    </source>
</reference>
<dbReference type="InterPro" id="IPR050469">
    <property type="entry name" value="Diguanylate_Cyclase"/>
</dbReference>
<sequence length="604" mass="66441">MLFARSYPLRLMIILPFSFLFFVAAAVFCLVSYQNSETLARSMGHSVAQELGKRIEQYVESLTEVMPAITDINAKALLNGNLSQTDLQQNTPWLLSQLQQHPQLSFVSIAMMDGRFVAASRPPNQPDHIQLASNIESADHHLIGYAPSADQHFGEQQSHIPGPYDPSKRPFVQCAIAAPQQACWGDIYHYLDSDNFGISLSRAVVDDAGKIIAVVAADIALNRLNNFMAQLDIGFNGLALLVEQHNGKLIASSNTALIPVNTPNRDRYQIANHPSALLQQLPTFSANAALPHSIQLNNTQYLLEAIQIDLGLGLSWQLVVLLPVEKIAEPIIQQVRDTVLVTALILLLLIFIGAALARKIAGPIENIAAAASQNTLNQLATANTEKASYTEVDDLKDSLAMLAKAQLNSIHMLEQKVQHRTLALQQANERLTRLSEQDPLTGIANRRVFSERLKSAWQQALEQQQPLSVILCDIDYFKSYNDHFGHQAGDEALRTVAKHLESHLPGSDGLVARYGGEEFILLLPNTSAAAAGQLAETLRQTLCEQALHREDVAQGMITLSFGYSCICPTAHDEMRLLIKHADEQLYQAKANGRNQVQPALTVTD</sequence>
<dbReference type="SMART" id="SM00267">
    <property type="entry name" value="GGDEF"/>
    <property type="match status" value="1"/>
</dbReference>